<dbReference type="EMBL" id="FOGI01000015">
    <property type="protein sequence ID" value="SES45648.1"/>
    <property type="molecule type" value="Genomic_DNA"/>
</dbReference>
<dbReference type="STRING" id="155974.SAMN04487818_115127"/>
<gene>
    <name evidence="1" type="ORF">SAMN04487818_115127</name>
</gene>
<dbReference type="AlphaFoldDB" id="A0A1H9XHG9"/>
<evidence type="ECO:0000313" key="2">
    <source>
        <dbReference type="Proteomes" id="UP000199051"/>
    </source>
</evidence>
<sequence>MSTRYITWDEAIDLFERRGLPQSIWENLYEGGYALHTGNAVVDGNFPLNSDEPAPWDDVADWDIGYIVDGDLTITGALYDVDDGAAALVVLGDLKMTGLHTTCDPKIIVTGDTTAEVLYGEYSDKYLVFRGDLRAAVQVWRSESEPDEIGGTASGSLTPATLNATRVDNTATPLPDLLTPELLTPTGTLDADALHTRLLAGEPLLLP</sequence>
<evidence type="ECO:0000313" key="1">
    <source>
        <dbReference type="EMBL" id="SES45648.1"/>
    </source>
</evidence>
<accession>A0A1H9XHG9</accession>
<reference evidence="2" key="1">
    <citation type="submission" date="2016-10" db="EMBL/GenBank/DDBJ databases">
        <authorList>
            <person name="Varghese N."/>
            <person name="Submissions S."/>
        </authorList>
    </citation>
    <scope>NUCLEOTIDE SEQUENCE [LARGE SCALE GENOMIC DNA]</scope>
    <source>
        <strain evidence="2">DSM 44260</strain>
    </source>
</reference>
<keyword evidence="2" id="KW-1185">Reference proteome</keyword>
<protein>
    <submittedName>
        <fullName evidence="1">Uncharacterized protein</fullName>
    </submittedName>
</protein>
<name>A0A1H9XHG9_9PSEU</name>
<dbReference type="RefSeq" id="WP_143073708.1">
    <property type="nucleotide sequence ID" value="NZ_FOGI01000015.1"/>
</dbReference>
<dbReference type="Proteomes" id="UP000199051">
    <property type="component" value="Unassembled WGS sequence"/>
</dbReference>
<organism evidence="1 2">
    <name type="scientific">Actinokineospora terrae</name>
    <dbReference type="NCBI Taxonomy" id="155974"/>
    <lineage>
        <taxon>Bacteria</taxon>
        <taxon>Bacillati</taxon>
        <taxon>Actinomycetota</taxon>
        <taxon>Actinomycetes</taxon>
        <taxon>Pseudonocardiales</taxon>
        <taxon>Pseudonocardiaceae</taxon>
        <taxon>Actinokineospora</taxon>
    </lineage>
</organism>
<proteinExistence type="predicted"/>